<keyword evidence="6" id="KW-1185">Reference proteome</keyword>
<evidence type="ECO:0000256" key="3">
    <source>
        <dbReference type="ARBA" id="ARBA00023163"/>
    </source>
</evidence>
<dbReference type="OrthoDB" id="1727128at2"/>
<dbReference type="Pfam" id="PF00196">
    <property type="entry name" value="GerE"/>
    <property type="match status" value="1"/>
</dbReference>
<dbReference type="CDD" id="cd06170">
    <property type="entry name" value="LuxR_C_like"/>
    <property type="match status" value="1"/>
</dbReference>
<sequence length="254" mass="29530">MGSTMINRFFLKNNTISGVTEEELKKPLDYKEVIYAFERTTYASIYTIDYEKKSFEYVSENPLFLCGHSVDEVREMGYAFYFKNVVPEDLELLIKINKIGFDFYDKIPLSDKKLYTISYDFHLKTDDNKRILVNQKLTPLFLTDDGAIWKALCIVSLSTAKTSGNIKISKKGYNQELHFDLNDERWRSIDGIKLSEREKEILRLSIRGFTINDIGNEIFVSPETVKFHRKKLFTKLGVSSMPEAIFYAANNKLI</sequence>
<dbReference type="AlphaFoldDB" id="A0A2S9JUW2"/>
<dbReference type="InterPro" id="IPR036388">
    <property type="entry name" value="WH-like_DNA-bd_sf"/>
</dbReference>
<dbReference type="PANTHER" id="PTHR44688">
    <property type="entry name" value="DNA-BINDING TRANSCRIPTIONAL ACTIVATOR DEVR_DOSR"/>
    <property type="match status" value="1"/>
</dbReference>
<dbReference type="Gene3D" id="1.10.10.10">
    <property type="entry name" value="Winged helix-like DNA-binding domain superfamily/Winged helix DNA-binding domain"/>
    <property type="match status" value="1"/>
</dbReference>
<evidence type="ECO:0000256" key="2">
    <source>
        <dbReference type="ARBA" id="ARBA00023125"/>
    </source>
</evidence>
<dbReference type="Proteomes" id="UP000238642">
    <property type="component" value="Unassembled WGS sequence"/>
</dbReference>
<dbReference type="EMBL" id="PVBS01000001">
    <property type="protein sequence ID" value="PRD57059.1"/>
    <property type="molecule type" value="Genomic_DNA"/>
</dbReference>
<reference evidence="5 6" key="1">
    <citation type="submission" date="2018-02" db="EMBL/GenBank/DDBJ databases">
        <title>The draft genome of Sphingobacterium gobiense H7.</title>
        <authorList>
            <person name="Li L."/>
            <person name="Liu L."/>
            <person name="Zhang X."/>
            <person name="Wang T."/>
            <person name="Liang L."/>
        </authorList>
    </citation>
    <scope>NUCLEOTIDE SEQUENCE [LARGE SCALE GENOMIC DNA]</scope>
    <source>
        <strain evidence="5 6">ACCC 05757</strain>
    </source>
</reference>
<keyword evidence="1" id="KW-0805">Transcription regulation</keyword>
<dbReference type="PROSITE" id="PS50043">
    <property type="entry name" value="HTH_LUXR_2"/>
    <property type="match status" value="1"/>
</dbReference>
<dbReference type="InterPro" id="IPR016032">
    <property type="entry name" value="Sig_transdc_resp-reg_C-effctor"/>
</dbReference>
<evidence type="ECO:0000313" key="6">
    <source>
        <dbReference type="Proteomes" id="UP000238642"/>
    </source>
</evidence>
<organism evidence="5 6">
    <name type="scientific">Sphingobacterium gobiense</name>
    <dbReference type="NCBI Taxonomy" id="1382456"/>
    <lineage>
        <taxon>Bacteria</taxon>
        <taxon>Pseudomonadati</taxon>
        <taxon>Bacteroidota</taxon>
        <taxon>Sphingobacteriia</taxon>
        <taxon>Sphingobacteriales</taxon>
        <taxon>Sphingobacteriaceae</taxon>
        <taxon>Sphingobacterium</taxon>
    </lineage>
</organism>
<dbReference type="GO" id="GO:0006355">
    <property type="term" value="P:regulation of DNA-templated transcription"/>
    <property type="evidence" value="ECO:0007669"/>
    <property type="project" value="InterPro"/>
</dbReference>
<protein>
    <submittedName>
        <fullName evidence="5">Helix-turn-helix transcriptional regulator</fullName>
    </submittedName>
</protein>
<dbReference type="PANTHER" id="PTHR44688:SF16">
    <property type="entry name" value="DNA-BINDING TRANSCRIPTIONAL ACTIVATOR DEVR_DOSR"/>
    <property type="match status" value="1"/>
</dbReference>
<proteinExistence type="predicted"/>
<keyword evidence="3" id="KW-0804">Transcription</keyword>
<keyword evidence="2" id="KW-0238">DNA-binding</keyword>
<dbReference type="SMART" id="SM00421">
    <property type="entry name" value="HTH_LUXR"/>
    <property type="match status" value="1"/>
</dbReference>
<dbReference type="GO" id="GO:0003677">
    <property type="term" value="F:DNA binding"/>
    <property type="evidence" value="ECO:0007669"/>
    <property type="project" value="UniProtKB-KW"/>
</dbReference>
<dbReference type="PRINTS" id="PR00038">
    <property type="entry name" value="HTHLUXR"/>
</dbReference>
<feature type="domain" description="HTH luxR-type" evidence="4">
    <location>
        <begin position="187"/>
        <end position="252"/>
    </location>
</feature>
<dbReference type="InterPro" id="IPR000792">
    <property type="entry name" value="Tscrpt_reg_LuxR_C"/>
</dbReference>
<name>A0A2S9JUW2_9SPHI</name>
<gene>
    <name evidence="5" type="ORF">C5749_07590</name>
</gene>
<accession>A0A2S9JUW2</accession>
<dbReference type="Gene3D" id="3.30.450.20">
    <property type="entry name" value="PAS domain"/>
    <property type="match status" value="1"/>
</dbReference>
<evidence type="ECO:0000259" key="4">
    <source>
        <dbReference type="PROSITE" id="PS50043"/>
    </source>
</evidence>
<evidence type="ECO:0000256" key="1">
    <source>
        <dbReference type="ARBA" id="ARBA00023015"/>
    </source>
</evidence>
<comment type="caution">
    <text evidence="5">The sequence shown here is derived from an EMBL/GenBank/DDBJ whole genome shotgun (WGS) entry which is preliminary data.</text>
</comment>
<evidence type="ECO:0000313" key="5">
    <source>
        <dbReference type="EMBL" id="PRD57059.1"/>
    </source>
</evidence>
<dbReference type="SUPFAM" id="SSF46894">
    <property type="entry name" value="C-terminal effector domain of the bipartite response regulators"/>
    <property type="match status" value="1"/>
</dbReference>